<dbReference type="Pfam" id="PF15346">
    <property type="entry name" value="ARGLU"/>
    <property type="match status" value="1"/>
</dbReference>
<comment type="subcellular location">
    <subcellularLocation>
        <location evidence="2">Cytoplasm</location>
    </subcellularLocation>
    <subcellularLocation>
        <location evidence="1">Membrane</location>
        <topology evidence="1">Multi-pass membrane protein</topology>
    </subcellularLocation>
</comment>
<feature type="region of interest" description="Disordered" evidence="15">
    <location>
        <begin position="485"/>
        <end position="520"/>
    </location>
</feature>
<evidence type="ECO:0000256" key="11">
    <source>
        <dbReference type="ARBA" id="ARBA00023136"/>
    </source>
</evidence>
<dbReference type="STRING" id="104452.A0A0L7KY04"/>
<feature type="transmembrane region" description="Helical" evidence="16">
    <location>
        <begin position="1618"/>
        <end position="1641"/>
    </location>
</feature>
<evidence type="ECO:0000256" key="12">
    <source>
        <dbReference type="ARBA" id="ARBA00038475"/>
    </source>
</evidence>
<keyword evidence="7" id="KW-0677">Repeat</keyword>
<feature type="non-terminal residue" evidence="17">
    <location>
        <position position="1"/>
    </location>
</feature>
<feature type="coiled-coil region" evidence="14">
    <location>
        <begin position="1419"/>
        <end position="1535"/>
    </location>
</feature>
<keyword evidence="3" id="KW-0813">Transport</keyword>
<keyword evidence="18" id="KW-1185">Reference proteome</keyword>
<evidence type="ECO:0000256" key="2">
    <source>
        <dbReference type="ARBA" id="ARBA00004496"/>
    </source>
</evidence>
<dbReference type="GO" id="GO:0070736">
    <property type="term" value="F:protein-glycine ligase activity, initiating"/>
    <property type="evidence" value="ECO:0007669"/>
    <property type="project" value="TreeGrafter"/>
</dbReference>
<keyword evidence="14" id="KW-0175">Coiled coil</keyword>
<evidence type="ECO:0000256" key="5">
    <source>
        <dbReference type="ARBA" id="ARBA00022598"/>
    </source>
</evidence>
<keyword evidence="9" id="KW-0067">ATP-binding</keyword>
<dbReference type="InterPro" id="IPR006603">
    <property type="entry name" value="PQ-loop_rpt"/>
</dbReference>
<evidence type="ECO:0000313" key="17">
    <source>
        <dbReference type="EMBL" id="KOB67919.1"/>
    </source>
</evidence>
<keyword evidence="5" id="KW-0436">Ligase</keyword>
<dbReference type="SUPFAM" id="SSF56059">
    <property type="entry name" value="Glutathione synthetase ATP-binding domain-like"/>
    <property type="match status" value="1"/>
</dbReference>
<dbReference type="PANTHER" id="PTHR45870">
    <property type="entry name" value="TUBULIN MONOGLYCYLASE TTLL3"/>
    <property type="match status" value="1"/>
</dbReference>
<reference evidence="17 18" key="1">
    <citation type="journal article" date="2015" name="Genome Biol. Evol.">
        <title>The genome of winter moth (Operophtera brumata) provides a genomic perspective on sexual dimorphism and phenology.</title>
        <authorList>
            <person name="Derks M.F."/>
            <person name="Smit S."/>
            <person name="Salis L."/>
            <person name="Schijlen E."/>
            <person name="Bossers A."/>
            <person name="Mateman C."/>
            <person name="Pijl A.S."/>
            <person name="de Ridder D."/>
            <person name="Groenen M.A."/>
            <person name="Visser M.E."/>
            <person name="Megens H.J."/>
        </authorList>
    </citation>
    <scope>NUCLEOTIDE SEQUENCE [LARGE SCALE GENOMIC DNA]</scope>
    <source>
        <strain evidence="17">WM2013NL</strain>
        <tissue evidence="17">Head and thorax</tissue>
    </source>
</reference>
<feature type="non-terminal residue" evidence="17">
    <location>
        <position position="1769"/>
    </location>
</feature>
<dbReference type="PROSITE" id="PS51221">
    <property type="entry name" value="TTL"/>
    <property type="match status" value="2"/>
</dbReference>
<dbReference type="Gene3D" id="1.20.1280.290">
    <property type="match status" value="2"/>
</dbReference>
<sequence>DSYLRFSSQIFSLSNYHESVHLTNNAVQTKYKNNGERDKALPDENMWDCHSFKAYLRQIGKFEMWENKIYPGMKQCLIGAMLACQDTMDKRQNSFELYGADFMLTDDFTPWLIEINSSPDLAPTTSVTARLCPQCLGDVVKVVLDRRFNPEADTGYFEMAYRQAIPKAPAYLGLSLCINGKRIIRKNKERKHEPRSVTPLALRSTTGDATPFIDHPIPPEYNGPIITDFLSWLNPYDAIPTNKDGILLGPQESLTVHQAVTVVKSGISLKSSSKKRKSSAHSFRTHRGRREKNLEARRRVVPHSCCQPDEKTSTNLTGKYRTESANKAEKPKVKVNRSVGNKRCYIDPDEWERETASILRSTLSIQNKLTFNTESVIPSRQTKSGIITSTRRSSLAPLSSRKAPEDLDPIKKLSAIGRSICKLHEENRTKQKSISFSKSCASIYAPYRTTERACLITGSVEGIMVVLDFIMDKIREKPELVKPFPEGVDTKMPQDRDKQARRRVVPHSCCQPDEKTSTNLTGKYRTESANKAEKPKVKVNRSVGNKRCYIDPDEWERETASILRSTLSIQNKLTFNTESVIPSRQTKSGIITSTRRSSLAPLSSRKAPEDLDPIKKLRAFANSTKKTEPNKNQSHFLKVALQFTLHTVFAGSTSRPQEKHLFKKMIYERGLSGLSQKEKSYVISKCQSRSTRYAKLKNLAADAIQNGKIFSIYGNNCNTVRKALEERGWVEKISQNKMNLSKIINGTIPKTEVHYELERLLVSNLVEKYAANFEWRTRDEHLHTNTSAIDMNKEMNITIVNKLKVDAQWTSKQGLCSSMKRNYWFYIEDVAEVDGPRSYNSYDAGEKEGFAKDYKITACTSLLKWILSKVANDRPVFVDGGTISLNVVVFALNRCKEYLFRKQNKDIDRTISGASPRQWDAFLRKYYRIIEKDSFFQEDTENRLPLYLGYAKFMLNEIYRYRPQLSCEGCHNIWIIKPAQCSRGRGIKLASKLGVITGLLNKANAKHVIQKYIEEPLLIHDTKFDIRQYYLVTSTYPLVIWMYRDCYLKFSSQKYNLKNYHESIHLTNNAVQRRYANCIGRHAELPENNMWDLDEYKKYLNRIGKEKVWDNIIYPGMKKSIIGIMLSCQDSLSACKNRFELYGCDFILDNRFKPWLIEINSCPDLRHTTNVTAKICPAVVADIIKGKFECVYSQLMSPIRYGAATDFMVRGFALPLDYFYRGEIKLTGSYDDADIVKQRDLQVVLNKLKLYYDQIEPEDDYDSNKKREQRTCVHHTESEYGQSVDTTDDITRQLEELMDRMSSEHSCISVLSLLKQDSLLVDSAKSMSQSVKSDTKSLPKNTCSRFTSTEVLSHYLSFEFSDLDDGPLGKGSSDDIQNVKVKRSHSISSVSSSDGSYDGRNQNRKKSKGRNKMDEVDRLAEMERQRRVREAEQKVVEEEAAKRIELLVKKRVEEELEKRKDEIEQEVAKRVEEAKRKMEKEMMEELERQREQQKKEELARQAEERLAMIEEQRKMDEERQKMKKEQEKRALLLSLLSEKCYDEYFVNYNFLDVPCFKSTLSKGLGIGIIAGSILVKVPQILKILGSKSADGINVYGVYLELFAITANFAYSYVMNFPFSAWGEGTFLAFQTAVIAALVLNFGGAPAKAVTFLTVYVGLVSTLVSGYTPTYVLWNMQAINVPIILIAKSIQVFTNYKNGSTGQLSAITCLLLFAGSIARIFTSIQETGDQIIILTYCVSTLANAAIVIQLFWYWNVDKSSKNKNKRKKKQ</sequence>
<dbReference type="Gene3D" id="3.30.470.20">
    <property type="entry name" value="ATP-grasp fold, B domain"/>
    <property type="match status" value="2"/>
</dbReference>
<evidence type="ECO:0000256" key="6">
    <source>
        <dbReference type="ARBA" id="ARBA00022692"/>
    </source>
</evidence>
<feature type="transmembrane region" description="Helical" evidence="16">
    <location>
        <begin position="1732"/>
        <end position="1755"/>
    </location>
</feature>
<feature type="compositionally biased region" description="Basic and acidic residues" evidence="15">
    <location>
        <begin position="488"/>
        <end position="498"/>
    </location>
</feature>
<evidence type="ECO:0000256" key="14">
    <source>
        <dbReference type="SAM" id="Coils"/>
    </source>
</evidence>
<feature type="region of interest" description="Disordered" evidence="15">
    <location>
        <begin position="1369"/>
        <end position="1417"/>
    </location>
</feature>
<feature type="region of interest" description="Disordered" evidence="15">
    <location>
        <begin position="270"/>
        <end position="295"/>
    </location>
</feature>
<feature type="compositionally biased region" description="Basic residues" evidence="15">
    <location>
        <begin position="272"/>
        <end position="290"/>
    </location>
</feature>
<evidence type="ECO:0000256" key="4">
    <source>
        <dbReference type="ARBA" id="ARBA00022490"/>
    </source>
</evidence>
<feature type="transmembrane region" description="Helical" evidence="16">
    <location>
        <begin position="1648"/>
        <end position="1666"/>
    </location>
</feature>
<keyword evidence="6 16" id="KW-0812">Transmembrane</keyword>
<evidence type="ECO:0000256" key="15">
    <source>
        <dbReference type="SAM" id="MobiDB-lite"/>
    </source>
</evidence>
<dbReference type="GO" id="GO:0016020">
    <property type="term" value="C:membrane"/>
    <property type="evidence" value="ECO:0007669"/>
    <property type="project" value="UniProtKB-SubCell"/>
</dbReference>
<evidence type="ECO:0000256" key="10">
    <source>
        <dbReference type="ARBA" id="ARBA00022989"/>
    </source>
</evidence>
<dbReference type="GO" id="GO:0005524">
    <property type="term" value="F:ATP binding"/>
    <property type="evidence" value="ECO:0007669"/>
    <property type="project" value="UniProtKB-KW"/>
</dbReference>
<evidence type="ECO:0000256" key="9">
    <source>
        <dbReference type="ARBA" id="ARBA00022840"/>
    </source>
</evidence>
<dbReference type="InterPro" id="IPR051437">
    <property type="entry name" value="TTLL_monoglycylase"/>
</dbReference>
<dbReference type="InterPro" id="IPR004344">
    <property type="entry name" value="TTL/TTLL_fam"/>
</dbReference>
<dbReference type="SMART" id="SM00679">
    <property type="entry name" value="CTNS"/>
    <property type="match status" value="2"/>
</dbReference>
<keyword evidence="4" id="KW-0963">Cytoplasm</keyword>
<gene>
    <name evidence="17" type="ORF">OBRU01_16796</name>
</gene>
<keyword evidence="10 16" id="KW-1133">Transmembrane helix</keyword>
<evidence type="ECO:0000256" key="13">
    <source>
        <dbReference type="ARBA" id="ARBA00067517"/>
    </source>
</evidence>
<dbReference type="GO" id="GO:0015630">
    <property type="term" value="C:microtubule cytoskeleton"/>
    <property type="evidence" value="ECO:0007669"/>
    <property type="project" value="TreeGrafter"/>
</dbReference>
<dbReference type="PANTHER" id="PTHR45870:SF2">
    <property type="entry name" value="TUBULIN MONOGLYCYLASE TTLL3"/>
    <property type="match status" value="1"/>
</dbReference>
<feature type="transmembrane region" description="Helical" evidence="16">
    <location>
        <begin position="1701"/>
        <end position="1720"/>
    </location>
</feature>
<dbReference type="Pfam" id="PF04193">
    <property type="entry name" value="PQ-loop"/>
    <property type="match status" value="2"/>
</dbReference>
<dbReference type="GO" id="GO:0005930">
    <property type="term" value="C:axoneme"/>
    <property type="evidence" value="ECO:0007669"/>
    <property type="project" value="TreeGrafter"/>
</dbReference>
<dbReference type="EMBL" id="JTDY01004642">
    <property type="protein sequence ID" value="KOB67919.1"/>
    <property type="molecule type" value="Genomic_DNA"/>
</dbReference>
<comment type="caution">
    <text evidence="17">The sequence shown here is derived from an EMBL/GenBank/DDBJ whole genome shotgun (WGS) entry which is preliminary data.</text>
</comment>
<feature type="compositionally biased region" description="Low complexity" evidence="15">
    <location>
        <begin position="1386"/>
        <end position="1396"/>
    </location>
</feature>
<keyword evidence="8" id="KW-0547">Nucleotide-binding</keyword>
<evidence type="ECO:0000256" key="7">
    <source>
        <dbReference type="ARBA" id="ARBA00022737"/>
    </source>
</evidence>
<feature type="transmembrane region" description="Helical" evidence="16">
    <location>
        <begin position="1593"/>
        <end position="1612"/>
    </location>
</feature>
<comment type="similarity">
    <text evidence="12">Belongs to the MPDU1 (TC 2.A.43.3) family.</text>
</comment>
<dbReference type="Pfam" id="PF03133">
    <property type="entry name" value="TTL"/>
    <property type="match status" value="2"/>
</dbReference>
<proteinExistence type="inferred from homology"/>
<name>A0A0L7KY04_OPEBR</name>
<feature type="transmembrane region" description="Helical" evidence="16">
    <location>
        <begin position="1563"/>
        <end position="1581"/>
    </location>
</feature>
<evidence type="ECO:0000256" key="1">
    <source>
        <dbReference type="ARBA" id="ARBA00004141"/>
    </source>
</evidence>
<feature type="transmembrane region" description="Helical" evidence="16">
    <location>
        <begin position="1672"/>
        <end position="1689"/>
    </location>
</feature>
<dbReference type="FunFam" id="1.20.1280.290:FF:000006">
    <property type="entry name" value="mannose-P-dolichol utilization defect 1 protein"/>
    <property type="match status" value="1"/>
</dbReference>
<dbReference type="GO" id="GO:0060271">
    <property type="term" value="P:cilium assembly"/>
    <property type="evidence" value="ECO:0007669"/>
    <property type="project" value="TreeGrafter"/>
</dbReference>
<dbReference type="CDD" id="cd22249">
    <property type="entry name" value="UDM1_RNF168_RNF169-like"/>
    <property type="match status" value="1"/>
</dbReference>
<evidence type="ECO:0000256" key="16">
    <source>
        <dbReference type="SAM" id="Phobius"/>
    </source>
</evidence>
<protein>
    <recommendedName>
        <fullName evidence="13">Mannose-P-dolichol utilization defect 1 protein homolog</fullName>
    </recommendedName>
</protein>
<evidence type="ECO:0000256" key="8">
    <source>
        <dbReference type="ARBA" id="ARBA00022741"/>
    </source>
</evidence>
<keyword evidence="11 16" id="KW-0472">Membrane</keyword>
<organism evidence="17 18">
    <name type="scientific">Operophtera brumata</name>
    <name type="common">Winter moth</name>
    <name type="synonym">Phalaena brumata</name>
    <dbReference type="NCBI Taxonomy" id="104452"/>
    <lineage>
        <taxon>Eukaryota</taxon>
        <taxon>Metazoa</taxon>
        <taxon>Ecdysozoa</taxon>
        <taxon>Arthropoda</taxon>
        <taxon>Hexapoda</taxon>
        <taxon>Insecta</taxon>
        <taxon>Pterygota</taxon>
        <taxon>Neoptera</taxon>
        <taxon>Endopterygota</taxon>
        <taxon>Lepidoptera</taxon>
        <taxon>Glossata</taxon>
        <taxon>Ditrysia</taxon>
        <taxon>Geometroidea</taxon>
        <taxon>Geometridae</taxon>
        <taxon>Larentiinae</taxon>
        <taxon>Operophtera</taxon>
    </lineage>
</organism>
<dbReference type="Proteomes" id="UP000037510">
    <property type="component" value="Unassembled WGS sequence"/>
</dbReference>
<evidence type="ECO:0000256" key="3">
    <source>
        <dbReference type="ARBA" id="ARBA00022448"/>
    </source>
</evidence>
<dbReference type="GO" id="GO:0003341">
    <property type="term" value="P:cilium movement"/>
    <property type="evidence" value="ECO:0007669"/>
    <property type="project" value="TreeGrafter"/>
</dbReference>
<accession>A0A0L7KY04</accession>
<evidence type="ECO:0000313" key="18">
    <source>
        <dbReference type="Proteomes" id="UP000037510"/>
    </source>
</evidence>
<dbReference type="InterPro" id="IPR033371">
    <property type="entry name" value="ARGLU1"/>
</dbReference>